<name>A0AAV7WIL9_PLEWA</name>
<sequence>MRAPYLDVLEPRGQKPPLAHRIIRTLLVVFLSRRQKKGKEVRGGAPYAQSLFESLRLKQKTTWVAFLC</sequence>
<comment type="caution">
    <text evidence="1">The sequence shown here is derived from an EMBL/GenBank/DDBJ whole genome shotgun (WGS) entry which is preliminary data.</text>
</comment>
<gene>
    <name evidence="1" type="ORF">NDU88_001536</name>
</gene>
<organism evidence="1 2">
    <name type="scientific">Pleurodeles waltl</name>
    <name type="common">Iberian ribbed newt</name>
    <dbReference type="NCBI Taxonomy" id="8319"/>
    <lineage>
        <taxon>Eukaryota</taxon>
        <taxon>Metazoa</taxon>
        <taxon>Chordata</taxon>
        <taxon>Craniata</taxon>
        <taxon>Vertebrata</taxon>
        <taxon>Euteleostomi</taxon>
        <taxon>Amphibia</taxon>
        <taxon>Batrachia</taxon>
        <taxon>Caudata</taxon>
        <taxon>Salamandroidea</taxon>
        <taxon>Salamandridae</taxon>
        <taxon>Pleurodelinae</taxon>
        <taxon>Pleurodeles</taxon>
    </lineage>
</organism>
<dbReference type="Proteomes" id="UP001066276">
    <property type="component" value="Chromosome 1_1"/>
</dbReference>
<evidence type="ECO:0000313" key="2">
    <source>
        <dbReference type="Proteomes" id="UP001066276"/>
    </source>
</evidence>
<accession>A0AAV7WIL9</accession>
<reference evidence="1" key="1">
    <citation type="journal article" date="2022" name="bioRxiv">
        <title>Sequencing and chromosome-scale assembly of the giantPleurodeles waltlgenome.</title>
        <authorList>
            <person name="Brown T."/>
            <person name="Elewa A."/>
            <person name="Iarovenko S."/>
            <person name="Subramanian E."/>
            <person name="Araus A.J."/>
            <person name="Petzold A."/>
            <person name="Susuki M."/>
            <person name="Suzuki K.-i.T."/>
            <person name="Hayashi T."/>
            <person name="Toyoda A."/>
            <person name="Oliveira C."/>
            <person name="Osipova E."/>
            <person name="Leigh N.D."/>
            <person name="Simon A."/>
            <person name="Yun M.H."/>
        </authorList>
    </citation>
    <scope>NUCLEOTIDE SEQUENCE</scope>
    <source>
        <strain evidence="1">20211129_DDA</strain>
        <tissue evidence="1">Liver</tissue>
    </source>
</reference>
<dbReference type="EMBL" id="JANPWB010000001">
    <property type="protein sequence ID" value="KAJ1213907.1"/>
    <property type="molecule type" value="Genomic_DNA"/>
</dbReference>
<proteinExistence type="predicted"/>
<protein>
    <submittedName>
        <fullName evidence="1">Uncharacterized protein</fullName>
    </submittedName>
</protein>
<evidence type="ECO:0000313" key="1">
    <source>
        <dbReference type="EMBL" id="KAJ1213907.1"/>
    </source>
</evidence>
<keyword evidence="2" id="KW-1185">Reference proteome</keyword>
<dbReference type="AlphaFoldDB" id="A0AAV7WIL9"/>